<gene>
    <name evidence="1" type="ORF">SAMN02745111_01319</name>
</gene>
<dbReference type="Pfam" id="PF06949">
    <property type="entry name" value="DUF1292"/>
    <property type="match status" value="1"/>
</dbReference>
<dbReference type="EMBL" id="FUXZ01000007">
    <property type="protein sequence ID" value="SKA66469.1"/>
    <property type="molecule type" value="Genomic_DNA"/>
</dbReference>
<sequence>MEDILTFIDDDGEEIKFEVLEETRINNTNYILVAEDGDGDEATVYIMKDVSEPTSEEASYVIVDDDTELESVMKIFDELLGDEMNIER</sequence>
<organism evidence="1 2">
    <name type="scientific">Eubacterium uniforme</name>
    <dbReference type="NCBI Taxonomy" id="39495"/>
    <lineage>
        <taxon>Bacteria</taxon>
        <taxon>Bacillati</taxon>
        <taxon>Bacillota</taxon>
        <taxon>Clostridia</taxon>
        <taxon>Eubacteriales</taxon>
        <taxon>Eubacteriaceae</taxon>
        <taxon>Eubacterium</taxon>
    </lineage>
</organism>
<dbReference type="AlphaFoldDB" id="A0A1T4VNG2"/>
<dbReference type="InterPro" id="IPR009711">
    <property type="entry name" value="UPF0473"/>
</dbReference>
<evidence type="ECO:0000313" key="2">
    <source>
        <dbReference type="Proteomes" id="UP000190814"/>
    </source>
</evidence>
<protein>
    <submittedName>
        <fullName evidence="1">Uncharacterized protein</fullName>
    </submittedName>
</protein>
<evidence type="ECO:0000313" key="1">
    <source>
        <dbReference type="EMBL" id="SKA66469.1"/>
    </source>
</evidence>
<dbReference type="Proteomes" id="UP000190814">
    <property type="component" value="Unassembled WGS sequence"/>
</dbReference>
<keyword evidence="2" id="KW-1185">Reference proteome</keyword>
<dbReference type="RefSeq" id="WP_078766182.1">
    <property type="nucleotide sequence ID" value="NZ_FUXZ01000007.1"/>
</dbReference>
<name>A0A1T4VNG2_9FIRM</name>
<proteinExistence type="predicted"/>
<dbReference type="OrthoDB" id="1934714at2"/>
<dbReference type="STRING" id="39495.SAMN02745111_01319"/>
<reference evidence="1 2" key="1">
    <citation type="submission" date="2017-02" db="EMBL/GenBank/DDBJ databases">
        <authorList>
            <person name="Peterson S.W."/>
        </authorList>
    </citation>
    <scope>NUCLEOTIDE SEQUENCE [LARGE SCALE GENOMIC DNA]</scope>
    <source>
        <strain evidence="1 2">ATCC 35992</strain>
    </source>
</reference>
<accession>A0A1T4VNG2</accession>